<dbReference type="Gramene" id="PRQ54662">
    <property type="protein sequence ID" value="PRQ54662"/>
    <property type="gene ID" value="RchiOBHm_Chr1g0316161"/>
</dbReference>
<dbReference type="Proteomes" id="UP000238479">
    <property type="component" value="Chromosome 1"/>
</dbReference>
<proteinExistence type="predicted"/>
<evidence type="ECO:0000256" key="1">
    <source>
        <dbReference type="SAM" id="SignalP"/>
    </source>
</evidence>
<sequence>MTLIIVVASLQLRCTLCTLWAFPRRICASTTTHGATTTSHGSIITDRVATTSSPTCGVATTCIRSKLAVSFLIRAVIWTHTSLMSLMPRVPLLAPSFGCIIIRLMNALSSNGP</sequence>
<comment type="caution">
    <text evidence="2">The sequence shown here is derived from an EMBL/GenBank/DDBJ whole genome shotgun (WGS) entry which is preliminary data.</text>
</comment>
<feature type="signal peptide" evidence="1">
    <location>
        <begin position="1"/>
        <end position="17"/>
    </location>
</feature>
<evidence type="ECO:0000313" key="2">
    <source>
        <dbReference type="EMBL" id="PRQ54662.1"/>
    </source>
</evidence>
<evidence type="ECO:0008006" key="4">
    <source>
        <dbReference type="Google" id="ProtNLM"/>
    </source>
</evidence>
<dbReference type="AlphaFoldDB" id="A0A2P6S7K7"/>
<keyword evidence="3" id="KW-1185">Reference proteome</keyword>
<name>A0A2P6S7K7_ROSCH</name>
<feature type="chain" id="PRO_5015134025" description="Secreted protein" evidence="1">
    <location>
        <begin position="18"/>
        <end position="113"/>
    </location>
</feature>
<protein>
    <recommendedName>
        <fullName evidence="4">Secreted protein</fullName>
    </recommendedName>
</protein>
<organism evidence="2 3">
    <name type="scientific">Rosa chinensis</name>
    <name type="common">China rose</name>
    <dbReference type="NCBI Taxonomy" id="74649"/>
    <lineage>
        <taxon>Eukaryota</taxon>
        <taxon>Viridiplantae</taxon>
        <taxon>Streptophyta</taxon>
        <taxon>Embryophyta</taxon>
        <taxon>Tracheophyta</taxon>
        <taxon>Spermatophyta</taxon>
        <taxon>Magnoliopsida</taxon>
        <taxon>eudicotyledons</taxon>
        <taxon>Gunneridae</taxon>
        <taxon>Pentapetalae</taxon>
        <taxon>rosids</taxon>
        <taxon>fabids</taxon>
        <taxon>Rosales</taxon>
        <taxon>Rosaceae</taxon>
        <taxon>Rosoideae</taxon>
        <taxon>Rosoideae incertae sedis</taxon>
        <taxon>Rosa</taxon>
    </lineage>
</organism>
<gene>
    <name evidence="2" type="ORF">RchiOBHm_Chr1g0316161</name>
</gene>
<keyword evidence="1" id="KW-0732">Signal</keyword>
<accession>A0A2P6S7K7</accession>
<reference evidence="2 3" key="1">
    <citation type="journal article" date="2018" name="Nat. Genet.">
        <title>The Rosa genome provides new insights in the design of modern roses.</title>
        <authorList>
            <person name="Bendahmane M."/>
        </authorList>
    </citation>
    <scope>NUCLEOTIDE SEQUENCE [LARGE SCALE GENOMIC DNA]</scope>
    <source>
        <strain evidence="3">cv. Old Blush</strain>
    </source>
</reference>
<evidence type="ECO:0000313" key="3">
    <source>
        <dbReference type="Proteomes" id="UP000238479"/>
    </source>
</evidence>
<dbReference type="EMBL" id="PDCK01000039">
    <property type="protein sequence ID" value="PRQ54662.1"/>
    <property type="molecule type" value="Genomic_DNA"/>
</dbReference>